<name>A0A6B0USF0_IXORI</name>
<organism evidence="2">
    <name type="scientific">Ixodes ricinus</name>
    <name type="common">Common tick</name>
    <name type="synonym">Acarus ricinus</name>
    <dbReference type="NCBI Taxonomy" id="34613"/>
    <lineage>
        <taxon>Eukaryota</taxon>
        <taxon>Metazoa</taxon>
        <taxon>Ecdysozoa</taxon>
        <taxon>Arthropoda</taxon>
        <taxon>Chelicerata</taxon>
        <taxon>Arachnida</taxon>
        <taxon>Acari</taxon>
        <taxon>Parasitiformes</taxon>
        <taxon>Ixodida</taxon>
        <taxon>Ixodoidea</taxon>
        <taxon>Ixodidae</taxon>
        <taxon>Ixodinae</taxon>
        <taxon>Ixodes</taxon>
    </lineage>
</organism>
<feature type="chain" id="PRO_5025375885" evidence="1">
    <location>
        <begin position="25"/>
        <end position="136"/>
    </location>
</feature>
<dbReference type="EMBL" id="GIFC01010626">
    <property type="protein sequence ID" value="MXU92709.1"/>
    <property type="molecule type" value="Transcribed_RNA"/>
</dbReference>
<evidence type="ECO:0000256" key="1">
    <source>
        <dbReference type="SAM" id="SignalP"/>
    </source>
</evidence>
<dbReference type="AlphaFoldDB" id="A0A6B0USF0"/>
<protein>
    <submittedName>
        <fullName evidence="2">Putative secreted protein</fullName>
    </submittedName>
</protein>
<accession>A0A6B0USF0</accession>
<feature type="signal peptide" evidence="1">
    <location>
        <begin position="1"/>
        <end position="24"/>
    </location>
</feature>
<proteinExistence type="predicted"/>
<sequence>MATGRASFITGFLLWFKKIQLTMSEAILACGGSSSLEEGRRSWFRQDSSRATRAWACCSIVPVSRMAEVALVMHISTTLWMLLLCRKSEALEISRILESTSDRSPTIFWSSTEKRSPARDRSQFSSTWASSSCILA</sequence>
<evidence type="ECO:0000313" key="2">
    <source>
        <dbReference type="EMBL" id="MXU92709.1"/>
    </source>
</evidence>
<reference evidence="2" key="1">
    <citation type="submission" date="2019-12" db="EMBL/GenBank/DDBJ databases">
        <title>An insight into the sialome of adult female Ixodes ricinus ticks feeding for 6 days.</title>
        <authorList>
            <person name="Perner J."/>
            <person name="Ribeiro J.M.C."/>
        </authorList>
    </citation>
    <scope>NUCLEOTIDE SEQUENCE</scope>
    <source>
        <strain evidence="2">Semi-engorged</strain>
        <tissue evidence="2">Salivary glands</tissue>
    </source>
</reference>
<keyword evidence="1" id="KW-0732">Signal</keyword>